<name>A0A4Y7U227_COPMI</name>
<sequence>MGACASNAPISECEFAVDTRLPLFQGCMYSEFSCSLALGPNSHSGPRASGTFVTTTCGH</sequence>
<dbReference type="Proteomes" id="UP000298030">
    <property type="component" value="Unassembled WGS sequence"/>
</dbReference>
<reference evidence="1 2" key="1">
    <citation type="journal article" date="2019" name="Nat. Ecol. Evol.">
        <title>Megaphylogeny resolves global patterns of mushroom evolution.</title>
        <authorList>
            <person name="Varga T."/>
            <person name="Krizsan K."/>
            <person name="Foldi C."/>
            <person name="Dima B."/>
            <person name="Sanchez-Garcia M."/>
            <person name="Sanchez-Ramirez S."/>
            <person name="Szollosi G.J."/>
            <person name="Szarkandi J.G."/>
            <person name="Papp V."/>
            <person name="Albert L."/>
            <person name="Andreopoulos W."/>
            <person name="Angelini C."/>
            <person name="Antonin V."/>
            <person name="Barry K.W."/>
            <person name="Bougher N.L."/>
            <person name="Buchanan P."/>
            <person name="Buyck B."/>
            <person name="Bense V."/>
            <person name="Catcheside P."/>
            <person name="Chovatia M."/>
            <person name="Cooper J."/>
            <person name="Damon W."/>
            <person name="Desjardin D."/>
            <person name="Finy P."/>
            <person name="Geml J."/>
            <person name="Haridas S."/>
            <person name="Hughes K."/>
            <person name="Justo A."/>
            <person name="Karasinski D."/>
            <person name="Kautmanova I."/>
            <person name="Kiss B."/>
            <person name="Kocsube S."/>
            <person name="Kotiranta H."/>
            <person name="LaButti K.M."/>
            <person name="Lechner B.E."/>
            <person name="Liimatainen K."/>
            <person name="Lipzen A."/>
            <person name="Lukacs Z."/>
            <person name="Mihaltcheva S."/>
            <person name="Morgado L.N."/>
            <person name="Niskanen T."/>
            <person name="Noordeloos M.E."/>
            <person name="Ohm R.A."/>
            <person name="Ortiz-Santana B."/>
            <person name="Ovrebo C."/>
            <person name="Racz N."/>
            <person name="Riley R."/>
            <person name="Savchenko A."/>
            <person name="Shiryaev A."/>
            <person name="Soop K."/>
            <person name="Spirin V."/>
            <person name="Szebenyi C."/>
            <person name="Tomsovsky M."/>
            <person name="Tulloss R.E."/>
            <person name="Uehling J."/>
            <person name="Grigoriev I.V."/>
            <person name="Vagvolgyi C."/>
            <person name="Papp T."/>
            <person name="Martin F.M."/>
            <person name="Miettinen O."/>
            <person name="Hibbett D.S."/>
            <person name="Nagy L.G."/>
        </authorList>
    </citation>
    <scope>NUCLEOTIDE SEQUENCE [LARGE SCALE GENOMIC DNA]</scope>
    <source>
        <strain evidence="1 2">FP101781</strain>
    </source>
</reference>
<proteinExistence type="predicted"/>
<comment type="caution">
    <text evidence="1">The sequence shown here is derived from an EMBL/GenBank/DDBJ whole genome shotgun (WGS) entry which is preliminary data.</text>
</comment>
<dbReference type="EMBL" id="QPFP01000001">
    <property type="protein sequence ID" value="TEB39842.1"/>
    <property type="molecule type" value="Genomic_DNA"/>
</dbReference>
<protein>
    <submittedName>
        <fullName evidence="1">Uncharacterized protein</fullName>
    </submittedName>
</protein>
<evidence type="ECO:0000313" key="1">
    <source>
        <dbReference type="EMBL" id="TEB39842.1"/>
    </source>
</evidence>
<gene>
    <name evidence="1" type="ORF">FA13DRAFT_1724057</name>
</gene>
<organism evidence="1 2">
    <name type="scientific">Coprinellus micaceus</name>
    <name type="common">Glistening ink-cap mushroom</name>
    <name type="synonym">Coprinus micaceus</name>
    <dbReference type="NCBI Taxonomy" id="71717"/>
    <lineage>
        <taxon>Eukaryota</taxon>
        <taxon>Fungi</taxon>
        <taxon>Dikarya</taxon>
        <taxon>Basidiomycota</taxon>
        <taxon>Agaricomycotina</taxon>
        <taxon>Agaricomycetes</taxon>
        <taxon>Agaricomycetidae</taxon>
        <taxon>Agaricales</taxon>
        <taxon>Agaricineae</taxon>
        <taxon>Psathyrellaceae</taxon>
        <taxon>Coprinellus</taxon>
    </lineage>
</organism>
<dbReference type="AlphaFoldDB" id="A0A4Y7U227"/>
<evidence type="ECO:0000313" key="2">
    <source>
        <dbReference type="Proteomes" id="UP000298030"/>
    </source>
</evidence>
<accession>A0A4Y7U227</accession>
<keyword evidence="2" id="KW-1185">Reference proteome</keyword>